<dbReference type="InterPro" id="IPR006115">
    <property type="entry name" value="6PGDH_NADP-bd"/>
</dbReference>
<dbReference type="PANTHER" id="PTHR22981:SF7">
    <property type="entry name" value="3-HYDROXYISOBUTYRATE DEHYDROGENASE, MITOCHONDRIAL"/>
    <property type="match status" value="1"/>
</dbReference>
<dbReference type="PIRSF" id="PIRSF000103">
    <property type="entry name" value="HIBADH"/>
    <property type="match status" value="1"/>
</dbReference>
<feature type="active site" evidence="3">
    <location>
        <position position="174"/>
    </location>
</feature>
<dbReference type="InterPro" id="IPR013328">
    <property type="entry name" value="6PGD_dom2"/>
</dbReference>
<dbReference type="EMBL" id="QGGT01000004">
    <property type="protein sequence ID" value="PWK33343.1"/>
    <property type="molecule type" value="Genomic_DNA"/>
</dbReference>
<dbReference type="InterPro" id="IPR036291">
    <property type="entry name" value="NAD(P)-bd_dom_sf"/>
</dbReference>
<evidence type="ECO:0000256" key="2">
    <source>
        <dbReference type="ARBA" id="ARBA00023027"/>
    </source>
</evidence>
<comment type="caution">
    <text evidence="6">The sequence shown here is derived from an EMBL/GenBank/DDBJ whole genome shotgun (WGS) entry which is preliminary data.</text>
</comment>
<feature type="domain" description="3-hydroxyisobutyrate dehydrogenase-like NAD-binding" evidence="5">
    <location>
        <begin position="169"/>
        <end position="287"/>
    </location>
</feature>
<dbReference type="GO" id="GO:0004616">
    <property type="term" value="F:phosphogluconate dehydrogenase (decarboxylating) activity"/>
    <property type="evidence" value="ECO:0007669"/>
    <property type="project" value="InterPro"/>
</dbReference>
<dbReference type="SUPFAM" id="SSF51735">
    <property type="entry name" value="NAD(P)-binding Rossmann-fold domains"/>
    <property type="match status" value="1"/>
</dbReference>
<evidence type="ECO:0000259" key="4">
    <source>
        <dbReference type="Pfam" id="PF03446"/>
    </source>
</evidence>
<dbReference type="AlphaFoldDB" id="A0A316EQT4"/>
<dbReference type="Pfam" id="PF03446">
    <property type="entry name" value="NAD_binding_2"/>
    <property type="match status" value="1"/>
</dbReference>
<evidence type="ECO:0000256" key="3">
    <source>
        <dbReference type="PIRSR" id="PIRSR000103-1"/>
    </source>
</evidence>
<evidence type="ECO:0000259" key="5">
    <source>
        <dbReference type="Pfam" id="PF14833"/>
    </source>
</evidence>
<dbReference type="Gene3D" id="1.10.1040.10">
    <property type="entry name" value="N-(1-d-carboxylethyl)-l-norvaline Dehydrogenase, domain 2"/>
    <property type="match status" value="1"/>
</dbReference>
<dbReference type="GO" id="GO:0016054">
    <property type="term" value="P:organic acid catabolic process"/>
    <property type="evidence" value="ECO:0007669"/>
    <property type="project" value="UniProtKB-ARBA"/>
</dbReference>
<dbReference type="PRINTS" id="PR00076">
    <property type="entry name" value="6PGDHDRGNASE"/>
</dbReference>
<reference evidence="6 7" key="1">
    <citation type="submission" date="2018-05" db="EMBL/GenBank/DDBJ databases">
        <title>Genomic Encyclopedia of Type Strains, Phase IV (KMG-V): Genome sequencing to study the core and pangenomes of soil and plant-associated prokaryotes.</title>
        <authorList>
            <person name="Whitman W."/>
        </authorList>
    </citation>
    <scope>NUCLEOTIDE SEQUENCE [LARGE SCALE GENOMIC DNA]</scope>
    <source>
        <strain evidence="6 7">SLV-132</strain>
    </source>
</reference>
<accession>A0A316EQT4</accession>
<dbReference type="RefSeq" id="WP_109584471.1">
    <property type="nucleotide sequence ID" value="NZ_QGGT01000004.1"/>
</dbReference>
<dbReference type="PANTHER" id="PTHR22981">
    <property type="entry name" value="3-HYDROXYISOBUTYRATE DEHYDROGENASE-RELATED"/>
    <property type="match status" value="1"/>
</dbReference>
<evidence type="ECO:0000313" key="6">
    <source>
        <dbReference type="EMBL" id="PWK33343.1"/>
    </source>
</evidence>
<keyword evidence="1" id="KW-0560">Oxidoreductase</keyword>
<dbReference type="InterPro" id="IPR029154">
    <property type="entry name" value="HIBADH-like_NADP-bd"/>
</dbReference>
<dbReference type="GO" id="GO:0050661">
    <property type="term" value="F:NADP binding"/>
    <property type="evidence" value="ECO:0007669"/>
    <property type="project" value="InterPro"/>
</dbReference>
<dbReference type="InterPro" id="IPR002204">
    <property type="entry name" value="3-OH-isobutyrate_DH-rel_CS"/>
</dbReference>
<keyword evidence="2" id="KW-0520">NAD</keyword>
<organism evidence="6 7">
    <name type="scientific">Cupriavidus plantarum</name>
    <dbReference type="NCBI Taxonomy" id="942865"/>
    <lineage>
        <taxon>Bacteria</taxon>
        <taxon>Pseudomonadati</taxon>
        <taxon>Pseudomonadota</taxon>
        <taxon>Betaproteobacteria</taxon>
        <taxon>Burkholderiales</taxon>
        <taxon>Burkholderiaceae</taxon>
        <taxon>Cupriavidus</taxon>
    </lineage>
</organism>
<keyword evidence="7" id="KW-1185">Reference proteome</keyword>
<dbReference type="InterPro" id="IPR006183">
    <property type="entry name" value="Pgluconate_DH"/>
</dbReference>
<sequence length="297" mass="30877">MNNTKTVGVIGLGNMGRGMALSLQRSGYTVLGLDKSEQAVGAARQAGIPIGNNLAQLTRECATIVLSLPTSAIVRALLEGEDGLLVLASPGLVLIDTTTADPQITRELAPALKEKGIRFIDAPVSGGPSGALKGELTMFIGGSEADVAHAQPVLSAMGTKRFHIGDVSAGHVAKLINNLLTASHLVTASEAFRLANAAGISTEQLIEAVNAGSGRSGVTLFNYPSRILNNTYSSGFTMQLMRKDVNLAVSLGEALGLDLPTVEVVGDIWKSSAASLADGEDFNRIVNFERSKSPARV</sequence>
<name>A0A316EQT4_9BURK</name>
<gene>
    <name evidence="6" type="ORF">C7419_10416</name>
</gene>
<dbReference type="InterPro" id="IPR008927">
    <property type="entry name" value="6-PGluconate_DH-like_C_sf"/>
</dbReference>
<proteinExistence type="predicted"/>
<evidence type="ECO:0000256" key="1">
    <source>
        <dbReference type="ARBA" id="ARBA00023002"/>
    </source>
</evidence>
<dbReference type="PROSITE" id="PS00895">
    <property type="entry name" value="3_HYDROXYISOBUT_DH"/>
    <property type="match status" value="1"/>
</dbReference>
<feature type="domain" description="6-phosphogluconate dehydrogenase NADP-binding" evidence="4">
    <location>
        <begin position="6"/>
        <end position="165"/>
    </location>
</feature>
<protein>
    <submittedName>
        <fullName evidence="6">3-hydroxyisobutyrate dehydrogenase</fullName>
    </submittedName>
</protein>
<dbReference type="InterPro" id="IPR015815">
    <property type="entry name" value="HIBADH-related"/>
</dbReference>
<dbReference type="GO" id="GO:0051287">
    <property type="term" value="F:NAD binding"/>
    <property type="evidence" value="ECO:0007669"/>
    <property type="project" value="InterPro"/>
</dbReference>
<dbReference type="Pfam" id="PF14833">
    <property type="entry name" value="NAD_binding_11"/>
    <property type="match status" value="1"/>
</dbReference>
<dbReference type="SUPFAM" id="SSF48179">
    <property type="entry name" value="6-phosphogluconate dehydrogenase C-terminal domain-like"/>
    <property type="match status" value="1"/>
</dbReference>
<dbReference type="Proteomes" id="UP000245754">
    <property type="component" value="Unassembled WGS sequence"/>
</dbReference>
<dbReference type="Gene3D" id="3.40.50.720">
    <property type="entry name" value="NAD(P)-binding Rossmann-like Domain"/>
    <property type="match status" value="1"/>
</dbReference>
<evidence type="ECO:0000313" key="7">
    <source>
        <dbReference type="Proteomes" id="UP000245754"/>
    </source>
</evidence>